<dbReference type="AlphaFoldDB" id="A0A6G4WF27"/>
<dbReference type="Gene3D" id="3.30.1360.120">
    <property type="entry name" value="Probable tRNA modification gtpase trme, domain 1"/>
    <property type="match status" value="1"/>
</dbReference>
<accession>A0A6G4WF27</accession>
<sequence length="181" mass="19535">MAEVSALELSVADCLLVQIEAWDGTFEQFQSDLSRTFGIALPATVGETVRQPSLRAIKVAPRRFWLLYDTSGGPSVEVDPDLGALTHLGEGRIRVRLCGDRLPGVLAGCIAVDWRSQAVAPGKAIQTSFHGVPVLFVRTGEAECELIVPRSFSRSILDWLKDSAGGVELEGSDNSGMHPKF</sequence>
<dbReference type="EMBL" id="JAAKZF010000021">
    <property type="protein sequence ID" value="NGO52717.1"/>
    <property type="molecule type" value="Genomic_DNA"/>
</dbReference>
<dbReference type="InterPro" id="IPR027266">
    <property type="entry name" value="TrmE/GcvT-like"/>
</dbReference>
<proteinExistence type="predicted"/>
<dbReference type="Proteomes" id="UP001642900">
    <property type="component" value="Unassembled WGS sequence"/>
</dbReference>
<evidence type="ECO:0000313" key="2">
    <source>
        <dbReference type="Proteomes" id="UP001642900"/>
    </source>
</evidence>
<keyword evidence="2" id="KW-1185">Reference proteome</keyword>
<dbReference type="Gene3D" id="3.30.70.1520">
    <property type="entry name" value="Heterotetrameric sarcosine oxidase"/>
    <property type="match status" value="1"/>
</dbReference>
<organism evidence="1 2">
    <name type="scientific">Allomesorhizobium camelthorni</name>
    <dbReference type="NCBI Taxonomy" id="475069"/>
    <lineage>
        <taxon>Bacteria</taxon>
        <taxon>Pseudomonadati</taxon>
        <taxon>Pseudomonadota</taxon>
        <taxon>Alphaproteobacteria</taxon>
        <taxon>Hyphomicrobiales</taxon>
        <taxon>Phyllobacteriaceae</taxon>
        <taxon>Allomesorhizobium</taxon>
    </lineage>
</organism>
<gene>
    <name evidence="1" type="ORF">G6N73_16280</name>
</gene>
<reference evidence="1 2" key="1">
    <citation type="submission" date="2020-02" db="EMBL/GenBank/DDBJ databases">
        <title>Genome sequence of strain CCNWXJ40-4.</title>
        <authorList>
            <person name="Gao J."/>
            <person name="Sun J."/>
        </authorList>
    </citation>
    <scope>NUCLEOTIDE SEQUENCE [LARGE SCALE GENOMIC DNA]</scope>
    <source>
        <strain evidence="1 2">CCNWXJ 40-4</strain>
    </source>
</reference>
<name>A0A6G4WF27_9HYPH</name>
<comment type="caution">
    <text evidence="1">The sequence shown here is derived from an EMBL/GenBank/DDBJ whole genome shotgun (WGS) entry which is preliminary data.</text>
</comment>
<protein>
    <submittedName>
        <fullName evidence="1">Sarcosine oxidase subunit gamma</fullName>
    </submittedName>
</protein>
<dbReference type="SUPFAM" id="SSF103025">
    <property type="entry name" value="Folate-binding domain"/>
    <property type="match status" value="1"/>
</dbReference>
<evidence type="ECO:0000313" key="1">
    <source>
        <dbReference type="EMBL" id="NGO52717.1"/>
    </source>
</evidence>